<accession>A0A923ITN3</accession>
<organism evidence="1 2">
    <name type="scientific">Pedobacter planticolens</name>
    <dbReference type="NCBI Taxonomy" id="2679964"/>
    <lineage>
        <taxon>Bacteria</taxon>
        <taxon>Pseudomonadati</taxon>
        <taxon>Bacteroidota</taxon>
        <taxon>Sphingobacteriia</taxon>
        <taxon>Sphingobacteriales</taxon>
        <taxon>Sphingobacteriaceae</taxon>
        <taxon>Pedobacter</taxon>
    </lineage>
</organism>
<comment type="caution">
    <text evidence="1">The sequence shown here is derived from an EMBL/GenBank/DDBJ whole genome shotgun (WGS) entry which is preliminary data.</text>
</comment>
<dbReference type="EMBL" id="WNXD01000001">
    <property type="protein sequence ID" value="MBB2143926.1"/>
    <property type="molecule type" value="Genomic_DNA"/>
</dbReference>
<gene>
    <name evidence="1" type="ORF">GM921_00385</name>
</gene>
<proteinExistence type="predicted"/>
<evidence type="ECO:0000313" key="1">
    <source>
        <dbReference type="EMBL" id="MBB2143926.1"/>
    </source>
</evidence>
<dbReference type="Proteomes" id="UP000601055">
    <property type="component" value="Unassembled WGS sequence"/>
</dbReference>
<sequence length="104" mass="12053">MKIQSLDQLPDALQAEPSDKLCRGNYGDKETLEEIIKSLIEVVSTLSQKMDRLDEGFNRIEYISKKINEIHSLHFPKDALEKEKNLTEKFLAEILLGIPRKRKK</sequence>
<protein>
    <submittedName>
        <fullName evidence="1">Uncharacterized protein</fullName>
    </submittedName>
</protein>
<dbReference type="AlphaFoldDB" id="A0A923ITN3"/>
<name>A0A923ITN3_9SPHI</name>
<evidence type="ECO:0000313" key="2">
    <source>
        <dbReference type="Proteomes" id="UP000601055"/>
    </source>
</evidence>
<dbReference type="RefSeq" id="WP_182920631.1">
    <property type="nucleotide sequence ID" value="NZ_WNXD01000001.1"/>
</dbReference>
<keyword evidence="2" id="KW-1185">Reference proteome</keyword>
<reference evidence="1" key="1">
    <citation type="submission" date="2019-11" db="EMBL/GenBank/DDBJ databases">
        <title>Description of Pedobacter sp. LMG 31464T.</title>
        <authorList>
            <person name="Carlier A."/>
            <person name="Qi S."/>
            <person name="Vandamme P."/>
        </authorList>
    </citation>
    <scope>NUCLEOTIDE SEQUENCE</scope>
    <source>
        <strain evidence="1">LMG 31464</strain>
    </source>
</reference>